<protein>
    <submittedName>
        <fullName evidence="1">Uncharacterized protein</fullName>
    </submittedName>
</protein>
<dbReference type="Proteomes" id="UP001152622">
    <property type="component" value="Chromosome 1"/>
</dbReference>
<name>A0A9Q1JEV3_SYNKA</name>
<evidence type="ECO:0000313" key="2">
    <source>
        <dbReference type="Proteomes" id="UP001152622"/>
    </source>
</evidence>
<organism evidence="1 2">
    <name type="scientific">Synaphobranchus kaupii</name>
    <name type="common">Kaup's arrowtooth eel</name>
    <dbReference type="NCBI Taxonomy" id="118154"/>
    <lineage>
        <taxon>Eukaryota</taxon>
        <taxon>Metazoa</taxon>
        <taxon>Chordata</taxon>
        <taxon>Craniata</taxon>
        <taxon>Vertebrata</taxon>
        <taxon>Euteleostomi</taxon>
        <taxon>Actinopterygii</taxon>
        <taxon>Neopterygii</taxon>
        <taxon>Teleostei</taxon>
        <taxon>Anguilliformes</taxon>
        <taxon>Synaphobranchidae</taxon>
        <taxon>Synaphobranchus</taxon>
    </lineage>
</organism>
<reference evidence="1" key="1">
    <citation type="journal article" date="2023" name="Science">
        <title>Genome structures resolve the early diversification of teleost fishes.</title>
        <authorList>
            <person name="Parey E."/>
            <person name="Louis A."/>
            <person name="Montfort J."/>
            <person name="Bouchez O."/>
            <person name="Roques C."/>
            <person name="Iampietro C."/>
            <person name="Lluch J."/>
            <person name="Castinel A."/>
            <person name="Donnadieu C."/>
            <person name="Desvignes T."/>
            <person name="Floi Bucao C."/>
            <person name="Jouanno E."/>
            <person name="Wen M."/>
            <person name="Mejri S."/>
            <person name="Dirks R."/>
            <person name="Jansen H."/>
            <person name="Henkel C."/>
            <person name="Chen W.J."/>
            <person name="Zahm M."/>
            <person name="Cabau C."/>
            <person name="Klopp C."/>
            <person name="Thompson A.W."/>
            <person name="Robinson-Rechavi M."/>
            <person name="Braasch I."/>
            <person name="Lecointre G."/>
            <person name="Bobe J."/>
            <person name="Postlethwait J.H."/>
            <person name="Berthelot C."/>
            <person name="Roest Crollius H."/>
            <person name="Guiguen Y."/>
        </authorList>
    </citation>
    <scope>NUCLEOTIDE SEQUENCE</scope>
    <source>
        <strain evidence="1">WJC10195</strain>
    </source>
</reference>
<sequence>MLIVLEEKQNCGRDTPLLHRAWSGLVTWGGLVETASGLARPSSGPAAHQLPPSPAPRLLACRCQNNLHRGAS</sequence>
<accession>A0A9Q1JEV3</accession>
<dbReference type="AlphaFoldDB" id="A0A9Q1JEV3"/>
<evidence type="ECO:0000313" key="1">
    <source>
        <dbReference type="EMBL" id="KAJ8382155.1"/>
    </source>
</evidence>
<gene>
    <name evidence="1" type="ORF">SKAU_G00029330</name>
</gene>
<proteinExistence type="predicted"/>
<keyword evidence="2" id="KW-1185">Reference proteome</keyword>
<dbReference type="EMBL" id="JAINUF010000001">
    <property type="protein sequence ID" value="KAJ8382155.1"/>
    <property type="molecule type" value="Genomic_DNA"/>
</dbReference>
<comment type="caution">
    <text evidence="1">The sequence shown here is derived from an EMBL/GenBank/DDBJ whole genome shotgun (WGS) entry which is preliminary data.</text>
</comment>